<dbReference type="AlphaFoldDB" id="M6VNK5"/>
<reference evidence="1 2" key="1">
    <citation type="submission" date="2013-01" db="EMBL/GenBank/DDBJ databases">
        <authorList>
            <person name="Harkins D.M."/>
            <person name="Durkin A.S."/>
            <person name="Brinkac L.M."/>
            <person name="Haft D.H."/>
            <person name="Selengut J.D."/>
            <person name="Sanka R."/>
            <person name="DePew J."/>
            <person name="Purushe J."/>
            <person name="Matthias M.A."/>
            <person name="Vinetz J.M."/>
            <person name="Sutton G.G."/>
            <person name="Nierman W.C."/>
            <person name="Fouts D.E."/>
        </authorList>
    </citation>
    <scope>NUCLEOTIDE SEQUENCE [LARGE SCALE GENOMIC DNA]</scope>
    <source>
        <strain evidence="1 2">CBC1416</strain>
    </source>
</reference>
<accession>M6VNK5</accession>
<protein>
    <submittedName>
        <fullName evidence="1">Uncharacterized protein</fullName>
    </submittedName>
</protein>
<organism evidence="1 2">
    <name type="scientific">Leptospira santarosai str. CBC1416</name>
    <dbReference type="NCBI Taxonomy" id="1193059"/>
    <lineage>
        <taxon>Bacteria</taxon>
        <taxon>Pseudomonadati</taxon>
        <taxon>Spirochaetota</taxon>
        <taxon>Spirochaetia</taxon>
        <taxon>Leptospirales</taxon>
        <taxon>Leptospiraceae</taxon>
        <taxon>Leptospira</taxon>
    </lineage>
</organism>
<evidence type="ECO:0000313" key="1">
    <source>
        <dbReference type="EMBL" id="EMO56721.1"/>
    </source>
</evidence>
<sequence>MPKCRLRSKKQNFIILFRKKRIIPKNSIFNSKKSIQIGFNIPKRNLENYKFLDTNEQTNSPNFY</sequence>
<dbReference type="Proteomes" id="UP000012149">
    <property type="component" value="Unassembled WGS sequence"/>
</dbReference>
<evidence type="ECO:0000313" key="2">
    <source>
        <dbReference type="Proteomes" id="UP000012149"/>
    </source>
</evidence>
<dbReference type="EMBL" id="AKWE02000160">
    <property type="protein sequence ID" value="EMO56721.1"/>
    <property type="molecule type" value="Genomic_DNA"/>
</dbReference>
<comment type="caution">
    <text evidence="1">The sequence shown here is derived from an EMBL/GenBank/DDBJ whole genome shotgun (WGS) entry which is preliminary data.</text>
</comment>
<proteinExistence type="predicted"/>
<name>M6VNK5_9LEPT</name>
<gene>
    <name evidence="1" type="ORF">LEP1GSC161_0305</name>
</gene>